<keyword evidence="1" id="KW-0812">Transmembrane</keyword>
<evidence type="ECO:0000313" key="2">
    <source>
        <dbReference type="EMBL" id="MTE27501.1"/>
    </source>
</evidence>
<feature type="transmembrane region" description="Helical" evidence="1">
    <location>
        <begin position="70"/>
        <end position="88"/>
    </location>
</feature>
<proteinExistence type="predicted"/>
<dbReference type="AlphaFoldDB" id="A0A7K1GEH7"/>
<keyword evidence="3" id="KW-1185">Reference proteome</keyword>
<dbReference type="Proteomes" id="UP000447545">
    <property type="component" value="Unassembled WGS sequence"/>
</dbReference>
<accession>A0A7K1GEH7</accession>
<keyword evidence="1" id="KW-0472">Membrane</keyword>
<protein>
    <submittedName>
        <fullName evidence="2">Uncharacterized protein</fullName>
    </submittedName>
</protein>
<keyword evidence="1" id="KW-1133">Transmembrane helix</keyword>
<dbReference type="RefSeq" id="WP_155089519.1">
    <property type="nucleotide sequence ID" value="NZ_WJYA01000006.1"/>
</dbReference>
<name>A0A7K1GEH7_9FLAO</name>
<reference evidence="2 3" key="1">
    <citation type="submission" date="2019-11" db="EMBL/GenBank/DDBJ databases">
        <title>Winogradskyella ouciana sp. nov., isolated from the hadal seawater of the Mariana Trench.</title>
        <authorList>
            <person name="Liu R."/>
        </authorList>
    </citation>
    <scope>NUCLEOTIDE SEQUENCE [LARGE SCALE GENOMIC DNA]</scope>
    <source>
        <strain evidence="2 3">ZXX205</strain>
    </source>
</reference>
<sequence length="164" mass="18694">MVLNNIEKLLEKYNNAETSLAEEAQLRAYFESDDVAPHLEHYKPMFLYFSQSQQEQYTKDVPLKPKRTKLYQWISVAAVAVLLLGFIVPRVWDNEPKTLADYPPEEQQMYLEAKAALAMLSDNFSDGTSSINALDLASENFNVGLNKASHITEFSETTNKLLKN</sequence>
<evidence type="ECO:0000313" key="3">
    <source>
        <dbReference type="Proteomes" id="UP000447545"/>
    </source>
</evidence>
<dbReference type="EMBL" id="WJYA01000006">
    <property type="protein sequence ID" value="MTE27501.1"/>
    <property type="molecule type" value="Genomic_DNA"/>
</dbReference>
<evidence type="ECO:0000256" key="1">
    <source>
        <dbReference type="SAM" id="Phobius"/>
    </source>
</evidence>
<organism evidence="2 3">
    <name type="scientific">Winogradskyella ouciana</name>
    <dbReference type="NCBI Taxonomy" id="2608631"/>
    <lineage>
        <taxon>Bacteria</taxon>
        <taxon>Pseudomonadati</taxon>
        <taxon>Bacteroidota</taxon>
        <taxon>Flavobacteriia</taxon>
        <taxon>Flavobacteriales</taxon>
        <taxon>Flavobacteriaceae</taxon>
        <taxon>Winogradskyella</taxon>
    </lineage>
</organism>
<comment type="caution">
    <text evidence="2">The sequence shown here is derived from an EMBL/GenBank/DDBJ whole genome shotgun (WGS) entry which is preliminary data.</text>
</comment>
<gene>
    <name evidence="2" type="ORF">F1003_11215</name>
</gene>